<keyword evidence="2" id="KW-1185">Reference proteome</keyword>
<comment type="caution">
    <text evidence="1">The sequence shown here is derived from an EMBL/GenBank/DDBJ whole genome shotgun (WGS) entry which is preliminary data.</text>
</comment>
<proteinExistence type="predicted"/>
<evidence type="ECO:0008006" key="3">
    <source>
        <dbReference type="Google" id="ProtNLM"/>
    </source>
</evidence>
<protein>
    <recommendedName>
        <fullName evidence="3">Alpha/beta hydrolase</fullName>
    </recommendedName>
</protein>
<dbReference type="EMBL" id="BMJA01000004">
    <property type="protein sequence ID" value="GGA46405.1"/>
    <property type="molecule type" value="Genomic_DNA"/>
</dbReference>
<reference evidence="2" key="1">
    <citation type="journal article" date="2019" name="Int. J. Syst. Evol. Microbiol.">
        <title>The Global Catalogue of Microorganisms (GCM) 10K type strain sequencing project: providing services to taxonomists for standard genome sequencing and annotation.</title>
        <authorList>
            <consortium name="The Broad Institute Genomics Platform"/>
            <consortium name="The Broad Institute Genome Sequencing Center for Infectious Disease"/>
            <person name="Wu L."/>
            <person name="Ma J."/>
        </authorList>
    </citation>
    <scope>NUCLEOTIDE SEQUENCE [LARGE SCALE GENOMIC DNA]</scope>
    <source>
        <strain evidence="2">CGMCC 1.15439</strain>
    </source>
</reference>
<name>A0ABQ1GLW3_9GAMM</name>
<organism evidence="1 2">
    <name type="scientific">Dyella nitratireducens</name>
    <dbReference type="NCBI Taxonomy" id="1849580"/>
    <lineage>
        <taxon>Bacteria</taxon>
        <taxon>Pseudomonadati</taxon>
        <taxon>Pseudomonadota</taxon>
        <taxon>Gammaproteobacteria</taxon>
        <taxon>Lysobacterales</taxon>
        <taxon>Rhodanobacteraceae</taxon>
        <taxon>Dyella</taxon>
    </lineage>
</organism>
<evidence type="ECO:0000313" key="2">
    <source>
        <dbReference type="Proteomes" id="UP000620046"/>
    </source>
</evidence>
<accession>A0ABQ1GLW3</accession>
<sequence length="60" mass="6806">MNELSVHLFPPFGSLNAAETYPIDRKPVFLHHRFAQSRGAKTVYIQHGATRGKRIVSIPF</sequence>
<gene>
    <name evidence="1" type="ORF">GCM10010981_39430</name>
</gene>
<dbReference type="Proteomes" id="UP000620046">
    <property type="component" value="Unassembled WGS sequence"/>
</dbReference>
<evidence type="ECO:0000313" key="1">
    <source>
        <dbReference type="EMBL" id="GGA46405.1"/>
    </source>
</evidence>